<dbReference type="GO" id="GO:0005876">
    <property type="term" value="C:spindle microtubule"/>
    <property type="evidence" value="ECO:0007669"/>
    <property type="project" value="TreeGrafter"/>
</dbReference>
<reference evidence="3" key="1">
    <citation type="submission" date="2016-03" db="EMBL/GenBank/DDBJ databases">
        <title>Mechanisms controlling the formation of the plant cell surface in tip-growing cells are functionally conserved among land plants.</title>
        <authorList>
            <person name="Honkanen S."/>
            <person name="Jones V.A."/>
            <person name="Morieri G."/>
            <person name="Champion C."/>
            <person name="Hetherington A.J."/>
            <person name="Kelly S."/>
            <person name="Saint-Marcoux D."/>
            <person name="Proust H."/>
            <person name="Prescott H."/>
            <person name="Dolan L."/>
        </authorList>
    </citation>
    <scope>NUCLEOTIDE SEQUENCE [LARGE SCALE GENOMIC DNA]</scope>
    <source>
        <tissue evidence="3">Whole gametophyte</tissue>
    </source>
</reference>
<evidence type="ECO:0000256" key="2">
    <source>
        <dbReference type="SAM" id="MobiDB-lite"/>
    </source>
</evidence>
<dbReference type="Proteomes" id="UP000077202">
    <property type="component" value="Unassembled WGS sequence"/>
</dbReference>
<dbReference type="InterPro" id="IPR042481">
    <property type="entry name" value="CCDC57"/>
</dbReference>
<protein>
    <submittedName>
        <fullName evidence="3">Uncharacterized protein</fullName>
    </submittedName>
</protein>
<feature type="region of interest" description="Disordered" evidence="2">
    <location>
        <begin position="92"/>
        <end position="119"/>
    </location>
</feature>
<dbReference type="EMBL" id="LVLJ01000744">
    <property type="protein sequence ID" value="OAE32726.1"/>
    <property type="molecule type" value="Genomic_DNA"/>
</dbReference>
<organism evidence="3 4">
    <name type="scientific">Marchantia polymorpha subsp. ruderalis</name>
    <dbReference type="NCBI Taxonomy" id="1480154"/>
    <lineage>
        <taxon>Eukaryota</taxon>
        <taxon>Viridiplantae</taxon>
        <taxon>Streptophyta</taxon>
        <taxon>Embryophyta</taxon>
        <taxon>Marchantiophyta</taxon>
        <taxon>Marchantiopsida</taxon>
        <taxon>Marchantiidae</taxon>
        <taxon>Marchantiales</taxon>
        <taxon>Marchantiaceae</taxon>
        <taxon>Marchantia</taxon>
    </lineage>
</organism>
<dbReference type="PANTHER" id="PTHR46725">
    <property type="entry name" value="COILED-COIL DOMAIN-CONTAINING PROTEIN 57"/>
    <property type="match status" value="1"/>
</dbReference>
<evidence type="ECO:0000313" key="4">
    <source>
        <dbReference type="Proteomes" id="UP000077202"/>
    </source>
</evidence>
<dbReference type="PANTHER" id="PTHR46725:SF1">
    <property type="entry name" value="COILED-COIL DOMAIN-CONTAINING PROTEIN 57"/>
    <property type="match status" value="1"/>
</dbReference>
<gene>
    <name evidence="3" type="ORF">AXG93_107s1090</name>
</gene>
<dbReference type="GO" id="GO:0060271">
    <property type="term" value="P:cilium assembly"/>
    <property type="evidence" value="ECO:0007669"/>
    <property type="project" value="TreeGrafter"/>
</dbReference>
<name>A0A176WKF1_MARPO</name>
<accession>A0A176WKF1</accession>
<evidence type="ECO:0000313" key="3">
    <source>
        <dbReference type="EMBL" id="OAE32726.1"/>
    </source>
</evidence>
<dbReference type="GO" id="GO:0007020">
    <property type="term" value="P:microtubule nucleation"/>
    <property type="evidence" value="ECO:0007669"/>
    <property type="project" value="TreeGrafter"/>
</dbReference>
<dbReference type="AlphaFoldDB" id="A0A176WKF1"/>
<keyword evidence="4" id="KW-1185">Reference proteome</keyword>
<evidence type="ECO:0000256" key="1">
    <source>
        <dbReference type="SAM" id="Coils"/>
    </source>
</evidence>
<proteinExistence type="predicted"/>
<dbReference type="GO" id="GO:0045931">
    <property type="term" value="P:positive regulation of mitotic cell cycle"/>
    <property type="evidence" value="ECO:0007669"/>
    <property type="project" value="TreeGrafter"/>
</dbReference>
<feature type="coiled-coil region" evidence="1">
    <location>
        <begin position="393"/>
        <end position="420"/>
    </location>
</feature>
<comment type="caution">
    <text evidence="3">The sequence shown here is derived from an EMBL/GenBank/DDBJ whole genome shotgun (WGS) entry which is preliminary data.</text>
</comment>
<feature type="coiled-coil region" evidence="1">
    <location>
        <begin position="186"/>
        <end position="213"/>
    </location>
</feature>
<sequence>MGAEAENVDFRSLFEEKEKELVGICERQIEFFHQQVLERDRHIKDLSAKFSQLKEDFKYNLELLDERDAELTHYEAELAALQISIKAARDEHEETQDRLTEAESQRLEEKRRSEDKDKVHQQALATLRQQIESFQFSREQLMSMHKEAFETASAELMSEVEKRQADLDNHSKVLESQYHDKLRIHELQSQLALDAVENKLSQAERKVTQLESGTGEVPGEPSLAVSDIEALLFHLISSLRIQFDVCFLSRGKAGSYWEVTMREDSVRLARLNECARVRMDRHVDSIGPLRWQPTVERRPVARAAAPRWWTPCALSFAFSCLFTTGRGYENRETELDIEVQKRRGDANMRMSKELAELQAENDDVHSRADNADYQAQQVNKKLQVVETEHRKQTLQMRLQIENFQKRLETAESRLGEWDGKRPGEIQGYLEKASYKPYSSCKLVESQALYRNC</sequence>
<keyword evidence="1" id="KW-0175">Coiled coil</keyword>